<sequence>MKIICFGDSLTRGVTFVKGRLKILKNNYPKILQELFLNNNKGKFEEDIHIMNKGVFNDNSDLLIQRLDRDVIQEKPDYVIIEIGGNDCDFVWAEVAKNPTDVHEATVPVERYINNLKSIVIKIKEAGLTPILSTLPPLDPVRYYERIVESYSSQVSDWICKVGGIEHWHSNYNRSLKKLAEELNVMSIDVRSAIKRAGDLKDLISDDGIHLTEKGYKVFAEEVFQKLSRILENDARIKMDKI</sequence>
<dbReference type="InterPro" id="IPR036514">
    <property type="entry name" value="SGNH_hydro_sf"/>
</dbReference>
<gene>
    <name evidence="1" type="ORF">EKG37_01085</name>
</gene>
<dbReference type="RefSeq" id="WP_126405389.1">
    <property type="nucleotide sequence ID" value="NZ_RXNT01000001.1"/>
</dbReference>
<dbReference type="Proteomes" id="UP000271374">
    <property type="component" value="Unassembled WGS sequence"/>
</dbReference>
<dbReference type="AlphaFoldDB" id="A0A431WKR5"/>
<dbReference type="OrthoDB" id="2513075at2"/>
<comment type="caution">
    <text evidence="1">The sequence shown here is derived from an EMBL/GenBank/DDBJ whole genome shotgun (WGS) entry which is preliminary data.</text>
</comment>
<accession>A0A431WKR5</accession>
<dbReference type="PANTHER" id="PTHR30383:SF5">
    <property type="entry name" value="SGNH HYDROLASE-TYPE ESTERASE DOMAIN-CONTAINING PROTEIN"/>
    <property type="match status" value="1"/>
</dbReference>
<keyword evidence="2" id="KW-1185">Reference proteome</keyword>
<dbReference type="Gene3D" id="3.40.50.1110">
    <property type="entry name" value="SGNH hydrolase"/>
    <property type="match status" value="1"/>
</dbReference>
<keyword evidence="1" id="KW-0378">Hydrolase</keyword>
<name>A0A431WKR5_9BACI</name>
<organism evidence="1 2">
    <name type="scientific">Bacillus yapensis</name>
    <dbReference type="NCBI Taxonomy" id="2492960"/>
    <lineage>
        <taxon>Bacteria</taxon>
        <taxon>Bacillati</taxon>
        <taxon>Bacillota</taxon>
        <taxon>Bacilli</taxon>
        <taxon>Bacillales</taxon>
        <taxon>Bacillaceae</taxon>
        <taxon>Bacillus</taxon>
    </lineage>
</organism>
<evidence type="ECO:0000313" key="1">
    <source>
        <dbReference type="EMBL" id="RTR36182.1"/>
    </source>
</evidence>
<dbReference type="SUPFAM" id="SSF52266">
    <property type="entry name" value="SGNH hydrolase"/>
    <property type="match status" value="1"/>
</dbReference>
<proteinExistence type="predicted"/>
<reference evidence="1 2" key="1">
    <citation type="submission" date="2018-12" db="EMBL/GenBank/DDBJ databases">
        <title>Bacillus yapensis draft genome sequence.</title>
        <authorList>
            <person name="Yu L."/>
            <person name="Xu X."/>
            <person name="Tang X."/>
        </authorList>
    </citation>
    <scope>NUCLEOTIDE SEQUENCE [LARGE SCALE GENOMIC DNA]</scope>
    <source>
        <strain evidence="1 2">XXST-01</strain>
    </source>
</reference>
<dbReference type="InterPro" id="IPR051532">
    <property type="entry name" value="Ester_Hydrolysis_Enzymes"/>
</dbReference>
<dbReference type="InterPro" id="IPR001087">
    <property type="entry name" value="GDSL"/>
</dbReference>
<dbReference type="EMBL" id="RXNT01000001">
    <property type="protein sequence ID" value="RTR36182.1"/>
    <property type="molecule type" value="Genomic_DNA"/>
</dbReference>
<dbReference type="PANTHER" id="PTHR30383">
    <property type="entry name" value="THIOESTERASE 1/PROTEASE 1/LYSOPHOSPHOLIPASE L1"/>
    <property type="match status" value="1"/>
</dbReference>
<protein>
    <submittedName>
        <fullName evidence="1">SGNH/GDSL hydrolase family protein</fullName>
    </submittedName>
</protein>
<dbReference type="Pfam" id="PF00657">
    <property type="entry name" value="Lipase_GDSL"/>
    <property type="match status" value="1"/>
</dbReference>
<evidence type="ECO:0000313" key="2">
    <source>
        <dbReference type="Proteomes" id="UP000271374"/>
    </source>
</evidence>
<dbReference type="GO" id="GO:0004622">
    <property type="term" value="F:phosphatidylcholine lysophospholipase activity"/>
    <property type="evidence" value="ECO:0007669"/>
    <property type="project" value="TreeGrafter"/>
</dbReference>